<name>A0A2H3GMD1_GIBZA</name>
<accession>A0A2H3GMD1</accession>
<proteinExistence type="predicted"/>
<evidence type="ECO:0000313" key="2">
    <source>
        <dbReference type="EMBL" id="VIO54690.1"/>
    </source>
</evidence>
<sequence>MDISNGAELSDSELGVSVFQTQNSDIVPQQESQEHTTPELENTSSYNPVDGENDIPSDEEDELVIVETQMVEAAVEFAAASQAAQRSQHSHRNNNFSKDSQLLVFDDTEMMDIPEDRDPEQAYFEQNAKLDRKNLSGYDIPIGPFESEEYQQNTRVDKKVSLLRKIPGVKTAEQVFSASKRLAQSGIGNVTESIMSLAPRTREAAVATRQVGQYVAGSVLNAGQDVTIRVQESWWAWPRGINGGVQNIS</sequence>
<reference evidence="2" key="1">
    <citation type="submission" date="2019-04" db="EMBL/GenBank/DDBJ databases">
        <authorList>
            <person name="Melise S."/>
            <person name="Noan J."/>
            <person name="Okalmin O."/>
        </authorList>
    </citation>
    <scope>NUCLEOTIDE SEQUENCE</scope>
    <source>
        <strain evidence="2">FN9</strain>
    </source>
</reference>
<dbReference type="AlphaFoldDB" id="A0A2H3GMD1"/>
<feature type="compositionally biased region" description="Polar residues" evidence="1">
    <location>
        <begin position="18"/>
        <end position="31"/>
    </location>
</feature>
<dbReference type="EMBL" id="CAAKMV010000110">
    <property type="protein sequence ID" value="VIO54690.1"/>
    <property type="molecule type" value="Genomic_DNA"/>
</dbReference>
<feature type="region of interest" description="Disordered" evidence="1">
    <location>
        <begin position="82"/>
        <end position="101"/>
    </location>
</feature>
<dbReference type="OrthoDB" id="5064335at2759"/>
<protein>
    <submittedName>
        <fullName evidence="2">Uncharacterized protein</fullName>
    </submittedName>
</protein>
<gene>
    <name evidence="2" type="ORF">FUG_LOCUS133188</name>
</gene>
<organism evidence="2">
    <name type="scientific">Gibberella zeae</name>
    <name type="common">Wheat head blight fungus</name>
    <name type="synonym">Fusarium graminearum</name>
    <dbReference type="NCBI Taxonomy" id="5518"/>
    <lineage>
        <taxon>Eukaryota</taxon>
        <taxon>Fungi</taxon>
        <taxon>Dikarya</taxon>
        <taxon>Ascomycota</taxon>
        <taxon>Pezizomycotina</taxon>
        <taxon>Sordariomycetes</taxon>
        <taxon>Hypocreomycetidae</taxon>
        <taxon>Hypocreales</taxon>
        <taxon>Nectriaceae</taxon>
        <taxon>Fusarium</taxon>
    </lineage>
</organism>
<feature type="region of interest" description="Disordered" evidence="1">
    <location>
        <begin position="1"/>
        <end position="56"/>
    </location>
</feature>
<evidence type="ECO:0000256" key="1">
    <source>
        <dbReference type="SAM" id="MobiDB-lite"/>
    </source>
</evidence>